<gene>
    <name evidence="2" type="ORF">CHS0354_024479</name>
</gene>
<evidence type="ECO:0000313" key="2">
    <source>
        <dbReference type="EMBL" id="KAK3612509.1"/>
    </source>
</evidence>
<accession>A0AAE0WGB4</accession>
<comment type="caution">
    <text evidence="2">The sequence shown here is derived from an EMBL/GenBank/DDBJ whole genome shotgun (WGS) entry which is preliminary data.</text>
</comment>
<reference evidence="2" key="3">
    <citation type="submission" date="2023-05" db="EMBL/GenBank/DDBJ databases">
        <authorList>
            <person name="Smith C.H."/>
        </authorList>
    </citation>
    <scope>NUCLEOTIDE SEQUENCE</scope>
    <source>
        <strain evidence="2">CHS0354</strain>
        <tissue evidence="2">Mantle</tissue>
    </source>
</reference>
<sequence length="167" mass="18852">MYTQNKDSGWKNTSTTNKKSQSNCADLTDVTVKQQLDVSQSHAWAKWPRYGILTRKLVLWMVIAGHTLTGEIITDFAVSTSYHNARIKQCVHATVNTIEEYVTRENGKSSPNLTKYPWRCEFKTKATMQGPNKVNVNKIVGLANPTVAREAATKDYVVTKDHEIVLH</sequence>
<reference evidence="2" key="2">
    <citation type="journal article" date="2021" name="Genome Biol. Evol.">
        <title>Developing a high-quality reference genome for a parasitic bivalve with doubly uniparental inheritance (Bivalvia: Unionida).</title>
        <authorList>
            <person name="Smith C.H."/>
        </authorList>
    </citation>
    <scope>NUCLEOTIDE SEQUENCE</scope>
    <source>
        <strain evidence="2">CHS0354</strain>
        <tissue evidence="2">Mantle</tissue>
    </source>
</reference>
<dbReference type="Proteomes" id="UP001195483">
    <property type="component" value="Unassembled WGS sequence"/>
</dbReference>
<proteinExistence type="predicted"/>
<feature type="region of interest" description="Disordered" evidence="1">
    <location>
        <begin position="1"/>
        <end position="22"/>
    </location>
</feature>
<evidence type="ECO:0000256" key="1">
    <source>
        <dbReference type="SAM" id="MobiDB-lite"/>
    </source>
</evidence>
<dbReference type="EMBL" id="JAEAOA010001453">
    <property type="protein sequence ID" value="KAK3612509.1"/>
    <property type="molecule type" value="Genomic_DNA"/>
</dbReference>
<dbReference type="AlphaFoldDB" id="A0AAE0WGB4"/>
<evidence type="ECO:0000313" key="3">
    <source>
        <dbReference type="Proteomes" id="UP001195483"/>
    </source>
</evidence>
<name>A0AAE0WGB4_9BIVA</name>
<reference evidence="2" key="1">
    <citation type="journal article" date="2021" name="Genome Biol. Evol.">
        <title>A High-Quality Reference Genome for a Parasitic Bivalve with Doubly Uniparental Inheritance (Bivalvia: Unionida).</title>
        <authorList>
            <person name="Smith C.H."/>
        </authorList>
    </citation>
    <scope>NUCLEOTIDE SEQUENCE</scope>
    <source>
        <strain evidence="2">CHS0354</strain>
    </source>
</reference>
<protein>
    <submittedName>
        <fullName evidence="2">Uncharacterized protein</fullName>
    </submittedName>
</protein>
<keyword evidence="3" id="KW-1185">Reference proteome</keyword>
<organism evidence="2 3">
    <name type="scientific">Potamilus streckersoni</name>
    <dbReference type="NCBI Taxonomy" id="2493646"/>
    <lineage>
        <taxon>Eukaryota</taxon>
        <taxon>Metazoa</taxon>
        <taxon>Spiralia</taxon>
        <taxon>Lophotrochozoa</taxon>
        <taxon>Mollusca</taxon>
        <taxon>Bivalvia</taxon>
        <taxon>Autobranchia</taxon>
        <taxon>Heteroconchia</taxon>
        <taxon>Palaeoheterodonta</taxon>
        <taxon>Unionida</taxon>
        <taxon>Unionoidea</taxon>
        <taxon>Unionidae</taxon>
        <taxon>Ambleminae</taxon>
        <taxon>Lampsilini</taxon>
        <taxon>Potamilus</taxon>
    </lineage>
</organism>